<proteinExistence type="inferred from homology"/>
<dbReference type="Pfam" id="PF22456">
    <property type="entry name" value="PqqF-like_C_4"/>
    <property type="match status" value="1"/>
</dbReference>
<evidence type="ECO:0000256" key="1">
    <source>
        <dbReference type="ARBA" id="ARBA00007261"/>
    </source>
</evidence>
<dbReference type="GO" id="GO:0043171">
    <property type="term" value="P:peptide catabolic process"/>
    <property type="evidence" value="ECO:0007669"/>
    <property type="project" value="TreeGrafter"/>
</dbReference>
<dbReference type="InterPro" id="IPR011249">
    <property type="entry name" value="Metalloenz_LuxS/M16"/>
</dbReference>
<feature type="domain" description="Peptidase M16 C-terminal" evidence="9">
    <location>
        <begin position="200"/>
        <end position="379"/>
    </location>
</feature>
<dbReference type="SUPFAM" id="SSF63411">
    <property type="entry name" value="LuxS/MPP-like metallohydrolase"/>
    <property type="match status" value="4"/>
</dbReference>
<evidence type="ECO:0000313" key="12">
    <source>
        <dbReference type="Proteomes" id="UP000050792"/>
    </source>
</evidence>
<dbReference type="InterPro" id="IPR007863">
    <property type="entry name" value="Peptidase_M16_C"/>
</dbReference>
<dbReference type="InterPro" id="IPR050626">
    <property type="entry name" value="Peptidase_M16"/>
</dbReference>
<dbReference type="GO" id="GO:0004222">
    <property type="term" value="F:metalloendopeptidase activity"/>
    <property type="evidence" value="ECO:0007669"/>
    <property type="project" value="InterPro"/>
</dbReference>
<comment type="similarity">
    <text evidence="1 7">Belongs to the peptidase M16 family.</text>
</comment>
<feature type="domain" description="Peptidase M16 N-terminal" evidence="8">
    <location>
        <begin position="37"/>
        <end position="171"/>
    </location>
</feature>
<evidence type="ECO:0000259" key="9">
    <source>
        <dbReference type="Pfam" id="PF05193"/>
    </source>
</evidence>
<evidence type="ECO:0000313" key="13">
    <source>
        <dbReference type="WBParaSite" id="SRDH1_54740.1"/>
    </source>
</evidence>
<dbReference type="FunFam" id="3.30.830.10:FF:000004">
    <property type="entry name" value="Putative insulin-degrading enzyme"/>
    <property type="match status" value="1"/>
</dbReference>
<keyword evidence="5" id="KW-0862">Zinc</keyword>
<dbReference type="AlphaFoldDB" id="A0AA85FKT5"/>
<keyword evidence="3" id="KW-0479">Metal-binding</keyword>
<feature type="domain" description="Coenzyme PQQ synthesis protein F-like C-terminal lobe" evidence="11">
    <location>
        <begin position="774"/>
        <end position="872"/>
    </location>
</feature>
<dbReference type="InterPro" id="IPR001431">
    <property type="entry name" value="Pept_M16_Zn_BS"/>
</dbReference>
<keyword evidence="12" id="KW-1185">Reference proteome</keyword>
<accession>A0AA85FKT5</accession>
<dbReference type="GO" id="GO:0051603">
    <property type="term" value="P:proteolysis involved in protein catabolic process"/>
    <property type="evidence" value="ECO:0007669"/>
    <property type="project" value="TreeGrafter"/>
</dbReference>
<dbReference type="Pfam" id="PF16187">
    <property type="entry name" value="Peptidase_M16_M"/>
    <property type="match status" value="1"/>
</dbReference>
<dbReference type="Pfam" id="PF05193">
    <property type="entry name" value="Peptidase_M16_C"/>
    <property type="match status" value="1"/>
</dbReference>
<dbReference type="WBParaSite" id="SRDH1_54740.1">
    <property type="protein sequence ID" value="SRDH1_54740.1"/>
    <property type="gene ID" value="SRDH1_54740"/>
</dbReference>
<dbReference type="Pfam" id="PF00675">
    <property type="entry name" value="Peptidase_M16"/>
    <property type="match status" value="1"/>
</dbReference>
<dbReference type="PROSITE" id="PS00143">
    <property type="entry name" value="INSULINASE"/>
    <property type="match status" value="1"/>
</dbReference>
<organism evidence="12 13">
    <name type="scientific">Schistosoma rodhaini</name>
    <dbReference type="NCBI Taxonomy" id="6188"/>
    <lineage>
        <taxon>Eukaryota</taxon>
        <taxon>Metazoa</taxon>
        <taxon>Spiralia</taxon>
        <taxon>Lophotrochozoa</taxon>
        <taxon>Platyhelminthes</taxon>
        <taxon>Trematoda</taxon>
        <taxon>Digenea</taxon>
        <taxon>Strigeidida</taxon>
        <taxon>Schistosomatoidea</taxon>
        <taxon>Schistosomatidae</taxon>
        <taxon>Schistosoma</taxon>
    </lineage>
</organism>
<protein>
    <recommendedName>
        <fullName evidence="14">Insulin-degrading enzyme</fullName>
    </recommendedName>
</protein>
<dbReference type="GO" id="GO:0005829">
    <property type="term" value="C:cytosol"/>
    <property type="evidence" value="ECO:0007669"/>
    <property type="project" value="TreeGrafter"/>
</dbReference>
<sequence length="977" mass="112946">MSIMDCINSVDSSSPVVQKSANDLREYKVMRLCNRMKVLLISDPETDKSAVCLSVNIGSLSDPKELPGLAHFCEHMLFLGTKSFPTENTYLKYITDHGGHCNAFTSPDKTSYVFDVAPESLIGALDIFSQFFVCPLFTDSATEREVSAVQSEHEKDSSNDTRRLFQLERNLSKGGHDYTKFFSGNRYSLFESSCAKSVNTREKLLQFYSTWYSSNLMSLVILGRESINDLQKLAEDNFSEVIDRNVVQPSWNDTPWPDICLKKMVYVVPLNDIHQMNIMWPIPDYIPDYTAQAPSYVTHLLGHESRGSLLSLFKNAGWANRLACGVSRPAAGICSLILSIDLTLKGLEKTNEIMTNIYQYINMLRSDEPQKWIFDEEQALCQLNFRFKDKERPYEYVTGLASNLLLYEMQDVLTGSFLATVYDPDLIRKILSCLTPDNSRVFLVSKTFTDKCVEEEPWCHTKYLAIDIPENALSVWRNSSTNPELRFPEPNPFIATEFDLVQNKYPTNAEIPELLIETDMSRIWYFQDREFNLPKGFITFHIISPLAFFDPFHTSLCLIYANLFEDHINELTYSSMLAGMTVYVKHTAEGIKLTFLGYSHKLKSFVEEIATEFVNYQPATDRFECIRENMSREFSNFTMKPAYQQSGAYLTSLISDHSWISDDFVRAFKEITYERLINFIMQFHERIFIEGFIYGNITEEDAISYHEMIRGLLVQKMTSKPLLLSHILTSREVIIPEDSSFLYQRYISGQPASAIYYYLQCGEQSTLNDTLLNLFCQIVNEPVFNKLRTEQQLGYIVQAGLRRSNKLQGFRILVQSSYHPNKIDKCIEEFLFTVNKLLEDMSDEEFNVHVQSLLTHLLEKPKGMQDRFGRLWSEIACRHYNFKRNLHEADVLKSLKKNDVIDFFKRHMDPSSCTRRKLTVHVLSNEKHSCDSEYNNHDEKVIVLKDYTELKRCCPLSALPRPFMMFTSKCEGNVLRF</sequence>
<evidence type="ECO:0008006" key="14">
    <source>
        <dbReference type="Google" id="ProtNLM"/>
    </source>
</evidence>
<feature type="domain" description="Peptidase M16 middle/third" evidence="10">
    <location>
        <begin position="385"/>
        <end position="665"/>
    </location>
</feature>
<evidence type="ECO:0000256" key="7">
    <source>
        <dbReference type="RuleBase" id="RU004447"/>
    </source>
</evidence>
<evidence type="ECO:0000259" key="8">
    <source>
        <dbReference type="Pfam" id="PF00675"/>
    </source>
</evidence>
<evidence type="ECO:0000259" key="11">
    <source>
        <dbReference type="Pfam" id="PF22456"/>
    </source>
</evidence>
<dbReference type="InterPro" id="IPR054734">
    <property type="entry name" value="PqqF-like_C_4"/>
</dbReference>
<name>A0AA85FKT5_9TREM</name>
<reference evidence="13" key="2">
    <citation type="submission" date="2023-11" db="UniProtKB">
        <authorList>
            <consortium name="WormBaseParasite"/>
        </authorList>
    </citation>
    <scope>IDENTIFICATION</scope>
</reference>
<evidence type="ECO:0000259" key="10">
    <source>
        <dbReference type="Pfam" id="PF16187"/>
    </source>
</evidence>
<dbReference type="PANTHER" id="PTHR43690">
    <property type="entry name" value="NARDILYSIN"/>
    <property type="match status" value="1"/>
</dbReference>
<keyword evidence="2" id="KW-0645">Protease</keyword>
<evidence type="ECO:0000256" key="4">
    <source>
        <dbReference type="ARBA" id="ARBA00022801"/>
    </source>
</evidence>
<dbReference type="GO" id="GO:0005739">
    <property type="term" value="C:mitochondrion"/>
    <property type="evidence" value="ECO:0007669"/>
    <property type="project" value="TreeGrafter"/>
</dbReference>
<evidence type="ECO:0000256" key="3">
    <source>
        <dbReference type="ARBA" id="ARBA00022723"/>
    </source>
</evidence>
<dbReference type="Proteomes" id="UP000050792">
    <property type="component" value="Unassembled WGS sequence"/>
</dbReference>
<reference evidence="12" key="1">
    <citation type="submission" date="2022-06" db="EMBL/GenBank/DDBJ databases">
        <authorList>
            <person name="Berger JAMES D."/>
            <person name="Berger JAMES D."/>
        </authorList>
    </citation>
    <scope>NUCLEOTIDE SEQUENCE [LARGE SCALE GENOMIC DNA]</scope>
</reference>
<dbReference type="GO" id="GO:0046872">
    <property type="term" value="F:metal ion binding"/>
    <property type="evidence" value="ECO:0007669"/>
    <property type="project" value="UniProtKB-KW"/>
</dbReference>
<evidence type="ECO:0000256" key="6">
    <source>
        <dbReference type="ARBA" id="ARBA00023049"/>
    </source>
</evidence>
<keyword evidence="6" id="KW-0482">Metalloprotease</keyword>
<dbReference type="FunFam" id="3.30.830.10:FF:000005">
    <property type="entry name" value="nardilysin isoform X1"/>
    <property type="match status" value="1"/>
</dbReference>
<keyword evidence="4" id="KW-0378">Hydrolase</keyword>
<evidence type="ECO:0000256" key="2">
    <source>
        <dbReference type="ARBA" id="ARBA00022670"/>
    </source>
</evidence>
<dbReference type="InterPro" id="IPR011765">
    <property type="entry name" value="Pept_M16_N"/>
</dbReference>
<evidence type="ECO:0000256" key="5">
    <source>
        <dbReference type="ARBA" id="ARBA00022833"/>
    </source>
</evidence>
<dbReference type="Gene3D" id="3.30.830.10">
    <property type="entry name" value="Metalloenzyme, LuxS/M16 peptidase-like"/>
    <property type="match status" value="4"/>
</dbReference>
<dbReference type="InterPro" id="IPR032632">
    <property type="entry name" value="Peptidase_M16_M"/>
</dbReference>
<dbReference type="PANTHER" id="PTHR43690:SF18">
    <property type="entry name" value="INSULIN-DEGRADING ENZYME-RELATED"/>
    <property type="match status" value="1"/>
</dbReference>